<keyword evidence="1 6" id="KW-0597">Phosphoprotein</keyword>
<dbReference type="InterPro" id="IPR001867">
    <property type="entry name" value="OmpR/PhoB-type_DNA-bd"/>
</dbReference>
<dbReference type="PANTHER" id="PTHR48111">
    <property type="entry name" value="REGULATOR OF RPOS"/>
    <property type="match status" value="1"/>
</dbReference>
<dbReference type="RefSeq" id="WP_086780970.1">
    <property type="nucleotide sequence ID" value="NZ_JAGIOO010000001.1"/>
</dbReference>
<keyword evidence="4 7" id="KW-0238">DNA-binding</keyword>
<dbReference type="Gene3D" id="6.10.250.690">
    <property type="match status" value="1"/>
</dbReference>
<proteinExistence type="predicted"/>
<dbReference type="CDD" id="cd17574">
    <property type="entry name" value="REC_OmpR"/>
    <property type="match status" value="1"/>
</dbReference>
<dbReference type="PANTHER" id="PTHR48111:SF1">
    <property type="entry name" value="TWO-COMPONENT RESPONSE REGULATOR ORR33"/>
    <property type="match status" value="1"/>
</dbReference>
<accession>A0ABS5ASN0</accession>
<evidence type="ECO:0000256" key="1">
    <source>
        <dbReference type="ARBA" id="ARBA00022553"/>
    </source>
</evidence>
<dbReference type="EMBL" id="JAGIOO010000001">
    <property type="protein sequence ID" value="MBP2479568.1"/>
    <property type="molecule type" value="Genomic_DNA"/>
</dbReference>
<dbReference type="Pfam" id="PF00486">
    <property type="entry name" value="Trans_reg_C"/>
    <property type="match status" value="1"/>
</dbReference>
<dbReference type="CDD" id="cd00383">
    <property type="entry name" value="trans_reg_C"/>
    <property type="match status" value="1"/>
</dbReference>
<evidence type="ECO:0000256" key="2">
    <source>
        <dbReference type="ARBA" id="ARBA00023012"/>
    </source>
</evidence>
<dbReference type="Gene3D" id="1.10.10.10">
    <property type="entry name" value="Winged helix-like DNA-binding domain superfamily/Winged helix DNA-binding domain"/>
    <property type="match status" value="1"/>
</dbReference>
<protein>
    <submittedName>
        <fullName evidence="10">DNA-binding response OmpR family regulator</fullName>
    </submittedName>
</protein>
<dbReference type="InterPro" id="IPR011006">
    <property type="entry name" value="CheY-like_superfamily"/>
</dbReference>
<sequence length="245" mass="26814">MTAPHTDDPSPHLRLLLVDDDALIRAALGLALADENCRVIEADSGERALAVLETTAVDLVLLDVVLPGMSGLTLCRMLRARGDLPIILVTARDDTPDVLAGFEAGADDYVTKPLVASELAARVRALLRRAHTPPSTSRQVLRLGELTIRLDTRVVRKRDRLIRLTPTEFRLLTELAEAAGTVVRRERLLDRVWGPGYARDDRVLDAHVRRLRHKVEADPDRPELVRTVRGIGYQGAAPASGPACG</sequence>
<name>A0ABS5ASN0_9PSEU</name>
<dbReference type="PROSITE" id="PS50110">
    <property type="entry name" value="RESPONSE_REGULATORY"/>
    <property type="match status" value="1"/>
</dbReference>
<comment type="caution">
    <text evidence="10">The sequence shown here is derived from an EMBL/GenBank/DDBJ whole genome shotgun (WGS) entry which is preliminary data.</text>
</comment>
<feature type="domain" description="Response regulatory" evidence="8">
    <location>
        <begin position="14"/>
        <end position="127"/>
    </location>
</feature>
<evidence type="ECO:0000256" key="7">
    <source>
        <dbReference type="PROSITE-ProRule" id="PRU01091"/>
    </source>
</evidence>
<keyword evidence="2" id="KW-0902">Two-component regulatory system</keyword>
<dbReference type="InterPro" id="IPR036388">
    <property type="entry name" value="WH-like_DNA-bd_sf"/>
</dbReference>
<dbReference type="SUPFAM" id="SSF52172">
    <property type="entry name" value="CheY-like"/>
    <property type="match status" value="1"/>
</dbReference>
<feature type="domain" description="OmpR/PhoB-type" evidence="9">
    <location>
        <begin position="138"/>
        <end position="237"/>
    </location>
</feature>
<dbReference type="InterPro" id="IPR039420">
    <property type="entry name" value="WalR-like"/>
</dbReference>
<evidence type="ECO:0000256" key="4">
    <source>
        <dbReference type="ARBA" id="ARBA00023125"/>
    </source>
</evidence>
<dbReference type="Pfam" id="PF00072">
    <property type="entry name" value="Response_reg"/>
    <property type="match status" value="1"/>
</dbReference>
<evidence type="ECO:0000313" key="11">
    <source>
        <dbReference type="Proteomes" id="UP001519363"/>
    </source>
</evidence>
<evidence type="ECO:0000256" key="5">
    <source>
        <dbReference type="ARBA" id="ARBA00023163"/>
    </source>
</evidence>
<gene>
    <name evidence="10" type="ORF">JOF53_008440</name>
</gene>
<dbReference type="Gene3D" id="3.40.50.2300">
    <property type="match status" value="1"/>
</dbReference>
<evidence type="ECO:0000259" key="9">
    <source>
        <dbReference type="PROSITE" id="PS51755"/>
    </source>
</evidence>
<evidence type="ECO:0000313" key="10">
    <source>
        <dbReference type="EMBL" id="MBP2479568.1"/>
    </source>
</evidence>
<feature type="DNA-binding region" description="OmpR/PhoB-type" evidence="7">
    <location>
        <begin position="138"/>
        <end position="237"/>
    </location>
</feature>
<keyword evidence="3" id="KW-0805">Transcription regulation</keyword>
<keyword evidence="11" id="KW-1185">Reference proteome</keyword>
<reference evidence="10 11" key="1">
    <citation type="submission" date="2021-03" db="EMBL/GenBank/DDBJ databases">
        <title>Sequencing the genomes of 1000 actinobacteria strains.</title>
        <authorList>
            <person name="Klenk H.-P."/>
        </authorList>
    </citation>
    <scope>NUCLEOTIDE SEQUENCE [LARGE SCALE GENOMIC DNA]</scope>
    <source>
        <strain evidence="10 11">DSM 44580</strain>
    </source>
</reference>
<dbReference type="SMART" id="SM00448">
    <property type="entry name" value="REC"/>
    <property type="match status" value="1"/>
</dbReference>
<dbReference type="SMART" id="SM00862">
    <property type="entry name" value="Trans_reg_C"/>
    <property type="match status" value="1"/>
</dbReference>
<dbReference type="GO" id="GO:0003677">
    <property type="term" value="F:DNA binding"/>
    <property type="evidence" value="ECO:0007669"/>
    <property type="project" value="UniProtKB-KW"/>
</dbReference>
<dbReference type="Proteomes" id="UP001519363">
    <property type="component" value="Unassembled WGS sequence"/>
</dbReference>
<dbReference type="PROSITE" id="PS51755">
    <property type="entry name" value="OMPR_PHOB"/>
    <property type="match status" value="1"/>
</dbReference>
<feature type="modified residue" description="4-aspartylphosphate" evidence="6">
    <location>
        <position position="63"/>
    </location>
</feature>
<dbReference type="InterPro" id="IPR001789">
    <property type="entry name" value="Sig_transdc_resp-reg_receiver"/>
</dbReference>
<keyword evidence="5" id="KW-0804">Transcription</keyword>
<evidence type="ECO:0000256" key="6">
    <source>
        <dbReference type="PROSITE-ProRule" id="PRU00169"/>
    </source>
</evidence>
<evidence type="ECO:0000256" key="3">
    <source>
        <dbReference type="ARBA" id="ARBA00023015"/>
    </source>
</evidence>
<evidence type="ECO:0000259" key="8">
    <source>
        <dbReference type="PROSITE" id="PS50110"/>
    </source>
</evidence>
<organism evidence="10 11">
    <name type="scientific">Crossiella equi</name>
    <dbReference type="NCBI Taxonomy" id="130796"/>
    <lineage>
        <taxon>Bacteria</taxon>
        <taxon>Bacillati</taxon>
        <taxon>Actinomycetota</taxon>
        <taxon>Actinomycetes</taxon>
        <taxon>Pseudonocardiales</taxon>
        <taxon>Pseudonocardiaceae</taxon>
        <taxon>Crossiella</taxon>
    </lineage>
</organism>